<sequence length="78" mass="8871">MSRMIPLLEWAHEEFGEQAPSERVLKKYAKGRMIAPPAIKVGRNWMVDREARFVGMLAAPQIPVNANPKLRRIINDGC</sequence>
<evidence type="ECO:0000313" key="4">
    <source>
        <dbReference type="EMBL" id="OAT74927.1"/>
    </source>
</evidence>
<dbReference type="Proteomes" id="UP000078225">
    <property type="component" value="Unassembled WGS sequence"/>
</dbReference>
<dbReference type="RefSeq" id="WP_064601306.1">
    <property type="nucleotide sequence ID" value="NZ_LYRP01000050.1"/>
</dbReference>
<dbReference type="OrthoDB" id="8859100at2"/>
<dbReference type="SUPFAM" id="SSF46955">
    <property type="entry name" value="Putative DNA-binding domain"/>
    <property type="match status" value="1"/>
</dbReference>
<keyword evidence="2" id="KW-0233">DNA recombination</keyword>
<comment type="caution">
    <text evidence="4">The sequence shown here is derived from an EMBL/GenBank/DDBJ whole genome shotgun (WGS) entry which is preliminary data.</text>
</comment>
<protein>
    <submittedName>
        <fullName evidence="4">Excisionase</fullName>
    </submittedName>
</protein>
<keyword evidence="1" id="KW-0238">DNA-binding</keyword>
<dbReference type="Pfam" id="PF07825">
    <property type="entry name" value="Exc"/>
    <property type="match status" value="1"/>
</dbReference>
<proteinExistence type="predicted"/>
<keyword evidence="5" id="KW-1185">Reference proteome</keyword>
<dbReference type="InterPro" id="IPR012884">
    <property type="entry name" value="Excisionase-like"/>
</dbReference>
<name>A0A1B7KY37_9ENTR</name>
<dbReference type="InterPro" id="IPR009061">
    <property type="entry name" value="DNA-bd_dom_put_sf"/>
</dbReference>
<dbReference type="GO" id="GO:0006310">
    <property type="term" value="P:DNA recombination"/>
    <property type="evidence" value="ECO:0007669"/>
    <property type="project" value="UniProtKB-KW"/>
</dbReference>
<evidence type="ECO:0000313" key="5">
    <source>
        <dbReference type="Proteomes" id="UP000078225"/>
    </source>
</evidence>
<gene>
    <name evidence="4" type="ORF">A9B99_17220</name>
</gene>
<dbReference type="GO" id="GO:0003677">
    <property type="term" value="F:DNA binding"/>
    <property type="evidence" value="ECO:0007669"/>
    <property type="project" value="UniProtKB-KW"/>
</dbReference>
<accession>A0A1B7KY37</accession>
<dbReference type="Gene3D" id="1.10.1660.20">
    <property type="match status" value="1"/>
</dbReference>
<evidence type="ECO:0000259" key="3">
    <source>
        <dbReference type="Pfam" id="PF07825"/>
    </source>
</evidence>
<dbReference type="STRING" id="1691903.A9B99_17220"/>
<feature type="domain" description="Excisionase-like" evidence="3">
    <location>
        <begin position="6"/>
        <end position="75"/>
    </location>
</feature>
<evidence type="ECO:0000256" key="1">
    <source>
        <dbReference type="ARBA" id="ARBA00023125"/>
    </source>
</evidence>
<dbReference type="AlphaFoldDB" id="A0A1B7KY37"/>
<dbReference type="EMBL" id="LYRP01000050">
    <property type="protein sequence ID" value="OAT74927.1"/>
    <property type="molecule type" value="Genomic_DNA"/>
</dbReference>
<evidence type="ECO:0000256" key="2">
    <source>
        <dbReference type="ARBA" id="ARBA00023172"/>
    </source>
</evidence>
<dbReference type="InterPro" id="IPR038137">
    <property type="entry name" value="Excisionase-like_sf"/>
</dbReference>
<reference evidence="5" key="1">
    <citation type="submission" date="2016-05" db="EMBL/GenBank/DDBJ databases">
        <authorList>
            <person name="Behera P."/>
            <person name="Vaishampayan P."/>
            <person name="Singh N."/>
            <person name="Raina V."/>
            <person name="Suar M."/>
            <person name="Pattnaik A."/>
            <person name="Rastogi G."/>
        </authorList>
    </citation>
    <scope>NUCLEOTIDE SEQUENCE [LARGE SCALE GENOMIC DNA]</scope>
    <source>
        <strain evidence="5">MP23</strain>
    </source>
</reference>
<organism evidence="4 5">
    <name type="scientific">Mangrovibacter phragmitis</name>
    <dbReference type="NCBI Taxonomy" id="1691903"/>
    <lineage>
        <taxon>Bacteria</taxon>
        <taxon>Pseudomonadati</taxon>
        <taxon>Pseudomonadota</taxon>
        <taxon>Gammaproteobacteria</taxon>
        <taxon>Enterobacterales</taxon>
        <taxon>Enterobacteriaceae</taxon>
        <taxon>Mangrovibacter</taxon>
    </lineage>
</organism>